<accession>A0A2U9T9B6</accession>
<proteinExistence type="predicted"/>
<reference evidence="2 3" key="1">
    <citation type="submission" date="2018-05" db="EMBL/GenBank/DDBJ databases">
        <title>The complete genome of Lysobacter maris HZ9B, a marine bacterium antagonistic against terrestrial plant pathogens.</title>
        <authorList>
            <person name="Zhang X.-Q."/>
        </authorList>
    </citation>
    <scope>NUCLEOTIDE SEQUENCE [LARGE SCALE GENOMIC DNA]</scope>
    <source>
        <strain evidence="2 3">HZ9B</strain>
    </source>
</reference>
<name>A0A2U9T9B6_9GAMM</name>
<evidence type="ECO:0000313" key="3">
    <source>
        <dbReference type="Proteomes" id="UP000249447"/>
    </source>
</evidence>
<keyword evidence="3" id="KW-1185">Reference proteome</keyword>
<evidence type="ECO:0000313" key="2">
    <source>
        <dbReference type="EMBL" id="AWV08172.1"/>
    </source>
</evidence>
<organism evidence="2 3">
    <name type="scientific">Marilutibacter maris</name>
    <dbReference type="NCBI Taxonomy" id="1605891"/>
    <lineage>
        <taxon>Bacteria</taxon>
        <taxon>Pseudomonadati</taxon>
        <taxon>Pseudomonadota</taxon>
        <taxon>Gammaproteobacteria</taxon>
        <taxon>Lysobacterales</taxon>
        <taxon>Lysobacteraceae</taxon>
        <taxon>Marilutibacter</taxon>
    </lineage>
</organism>
<gene>
    <name evidence="2" type="ORF">C9I47_2494</name>
</gene>
<sequence length="171" mass="18001">MALCSLLLGACASRAPERAPPPDFDAAAAVAAIRAAGTASGGELDVQPLRDPQVSDLSEEATRLEAGRLYQAAADRLDQALEISAQDPNLLQQRAEIALLLGQTDLAERLALQARAAGTDVGPLCRRNWETVVRARAGGSRPPDTAGLPRVSVEEAGRRRDACTVAPPPRY</sequence>
<dbReference type="Gene3D" id="1.25.40.10">
    <property type="entry name" value="Tetratricopeptide repeat domain"/>
    <property type="match status" value="1"/>
</dbReference>
<dbReference type="KEGG" id="lmb:C9I47_2494"/>
<dbReference type="AlphaFoldDB" id="A0A2U9T9B6"/>
<dbReference type="Proteomes" id="UP000249447">
    <property type="component" value="Chromosome"/>
</dbReference>
<evidence type="ECO:0000256" key="1">
    <source>
        <dbReference type="SAM" id="MobiDB-lite"/>
    </source>
</evidence>
<evidence type="ECO:0008006" key="4">
    <source>
        <dbReference type="Google" id="ProtNLM"/>
    </source>
</evidence>
<feature type="region of interest" description="Disordered" evidence="1">
    <location>
        <begin position="136"/>
        <end position="171"/>
    </location>
</feature>
<dbReference type="InterPro" id="IPR011990">
    <property type="entry name" value="TPR-like_helical_dom_sf"/>
</dbReference>
<feature type="compositionally biased region" description="Basic and acidic residues" evidence="1">
    <location>
        <begin position="152"/>
        <end position="162"/>
    </location>
</feature>
<dbReference type="EMBL" id="CP029843">
    <property type="protein sequence ID" value="AWV08172.1"/>
    <property type="molecule type" value="Genomic_DNA"/>
</dbReference>
<protein>
    <recommendedName>
        <fullName evidence="4">Tetratricopeptide repeat protein</fullName>
    </recommendedName>
</protein>